<evidence type="ECO:0000259" key="4">
    <source>
        <dbReference type="Pfam" id="PF00188"/>
    </source>
</evidence>
<keyword evidence="2" id="KW-0964">Secreted</keyword>
<evidence type="ECO:0000256" key="1">
    <source>
        <dbReference type="ARBA" id="ARBA00004613"/>
    </source>
</evidence>
<comment type="caution">
    <text evidence="6">The sequence shown here is derived from an EMBL/GenBank/DDBJ whole genome shotgun (WGS) entry which is preliminary data.</text>
</comment>
<dbReference type="InterPro" id="IPR018511">
    <property type="entry name" value="Hemolysin-typ_Ca-bd_CS"/>
</dbReference>
<keyword evidence="7" id="KW-1185">Reference proteome</keyword>
<reference evidence="6 7" key="1">
    <citation type="submission" date="2019-06" db="EMBL/GenBank/DDBJ databases">
        <title>Sorghum-associated microbial communities from plants grown in Nebraska, USA.</title>
        <authorList>
            <person name="Schachtman D."/>
        </authorList>
    </citation>
    <scope>NUCLEOTIDE SEQUENCE [LARGE SCALE GENOMIC DNA]</scope>
    <source>
        <strain evidence="6 7">1225</strain>
    </source>
</reference>
<dbReference type="InterPro" id="IPR011049">
    <property type="entry name" value="Serralysin-like_metalloprot_C"/>
</dbReference>
<dbReference type="GO" id="GO:0005615">
    <property type="term" value="C:extracellular space"/>
    <property type="evidence" value="ECO:0007669"/>
    <property type="project" value="InterPro"/>
</dbReference>
<proteinExistence type="predicted"/>
<dbReference type="RefSeq" id="WP_145635281.1">
    <property type="nucleotide sequence ID" value="NZ_VIWP01000002.1"/>
</dbReference>
<protein>
    <recommendedName>
        <fullName evidence="8">Hemolysin type calcium-binding protein</fullName>
    </recommendedName>
</protein>
<dbReference type="PROSITE" id="PS00330">
    <property type="entry name" value="HEMOLYSIN_CALCIUM"/>
    <property type="match status" value="1"/>
</dbReference>
<dbReference type="PRINTS" id="PR00313">
    <property type="entry name" value="CABNDNGRPT"/>
</dbReference>
<name>A0A561R391_9HYPH</name>
<dbReference type="InterPro" id="IPR014044">
    <property type="entry name" value="CAP_dom"/>
</dbReference>
<dbReference type="GO" id="GO:0005509">
    <property type="term" value="F:calcium ion binding"/>
    <property type="evidence" value="ECO:0007669"/>
    <property type="project" value="InterPro"/>
</dbReference>
<sequence>MANLTPQEQLMLELTNRARMDPAGEAKRFGISLNEGLSAGTLSSAPRQVLAGNDAIAKAADNHSAWMIENDNFAHQETKGTTGFTGEGPGDRMTAAGYEFTGSWTYGENIAFRGTSQTLTTKMLTEYIILQHQDLFVDEGIAGRGHRLNILGKDFQEIGIGQQTGAFTSGGTTFNASMATQDFGKTGDKVFITGVVYKDTVIKDDFFSVGEQMTKVKVSSSGAVTNTTGAGGGYELAYSTSGTKTVDFALSTGKISVGLALGATNVKLDVVNGHEVWSNASISTASAKVTELHVLGIAKTNLSSGSTGQKLFGNDTVNVLKGNGGNDTLYGGRGADDLYGGTGKDTFVFKAATDSTVKSSGRDTIFDFSGTSGDKMDFSDIDANSKTAKDDAFSFIGTKAFSGHAGELRYEKQASDTYVYGDVNGDKKADFAVHLDDAMALSKGYFLL</sequence>
<dbReference type="CDD" id="cd05379">
    <property type="entry name" value="CAP_bacterial"/>
    <property type="match status" value="1"/>
</dbReference>
<dbReference type="Pfam" id="PF00188">
    <property type="entry name" value="CAP"/>
    <property type="match status" value="1"/>
</dbReference>
<dbReference type="Gene3D" id="3.40.33.10">
    <property type="entry name" value="CAP"/>
    <property type="match status" value="1"/>
</dbReference>
<dbReference type="Proteomes" id="UP000320653">
    <property type="component" value="Unassembled WGS sequence"/>
</dbReference>
<dbReference type="EMBL" id="VIWP01000002">
    <property type="protein sequence ID" value="TWF57069.1"/>
    <property type="molecule type" value="Genomic_DNA"/>
</dbReference>
<dbReference type="SUPFAM" id="SSF55797">
    <property type="entry name" value="PR-1-like"/>
    <property type="match status" value="1"/>
</dbReference>
<dbReference type="AlphaFoldDB" id="A0A561R391"/>
<evidence type="ECO:0008006" key="8">
    <source>
        <dbReference type="Google" id="ProtNLM"/>
    </source>
</evidence>
<dbReference type="PANTHER" id="PTHR31157:SF1">
    <property type="entry name" value="SCP DOMAIN-CONTAINING PROTEIN"/>
    <property type="match status" value="1"/>
</dbReference>
<dbReference type="Gene3D" id="2.150.10.10">
    <property type="entry name" value="Serralysin-like metalloprotease, C-terminal"/>
    <property type="match status" value="1"/>
</dbReference>
<dbReference type="OrthoDB" id="8404603at2"/>
<evidence type="ECO:0000313" key="7">
    <source>
        <dbReference type="Proteomes" id="UP000320653"/>
    </source>
</evidence>
<dbReference type="SUPFAM" id="SSF51120">
    <property type="entry name" value="beta-Roll"/>
    <property type="match status" value="1"/>
</dbReference>
<dbReference type="InterPro" id="IPR013858">
    <property type="entry name" value="Peptidase_M10B_C"/>
</dbReference>
<feature type="domain" description="Peptidase M10 serralysin C-terminal" evidence="5">
    <location>
        <begin position="330"/>
        <end position="435"/>
    </location>
</feature>
<dbReference type="PANTHER" id="PTHR31157">
    <property type="entry name" value="SCP DOMAIN-CONTAINING PROTEIN"/>
    <property type="match status" value="1"/>
</dbReference>
<dbReference type="Pfam" id="PF08548">
    <property type="entry name" value="Peptidase_M10_C"/>
    <property type="match status" value="1"/>
</dbReference>
<evidence type="ECO:0000313" key="6">
    <source>
        <dbReference type="EMBL" id="TWF57069.1"/>
    </source>
</evidence>
<gene>
    <name evidence="6" type="ORF">FHW37_102709</name>
</gene>
<evidence type="ECO:0000256" key="2">
    <source>
        <dbReference type="ARBA" id="ARBA00022525"/>
    </source>
</evidence>
<evidence type="ECO:0000256" key="3">
    <source>
        <dbReference type="ARBA" id="ARBA00022737"/>
    </source>
</evidence>
<organism evidence="6 7">
    <name type="scientific">Neorhizobium alkalisoli</name>
    <dbReference type="NCBI Taxonomy" id="528178"/>
    <lineage>
        <taxon>Bacteria</taxon>
        <taxon>Pseudomonadati</taxon>
        <taxon>Pseudomonadota</taxon>
        <taxon>Alphaproteobacteria</taxon>
        <taxon>Hyphomicrobiales</taxon>
        <taxon>Rhizobiaceae</taxon>
        <taxon>Rhizobium/Agrobacterium group</taxon>
        <taxon>Neorhizobium</taxon>
    </lineage>
</organism>
<keyword evidence="3" id="KW-0677">Repeat</keyword>
<accession>A0A561R391</accession>
<evidence type="ECO:0000259" key="5">
    <source>
        <dbReference type="Pfam" id="PF08548"/>
    </source>
</evidence>
<dbReference type="InterPro" id="IPR035940">
    <property type="entry name" value="CAP_sf"/>
</dbReference>
<feature type="domain" description="SCP" evidence="4">
    <location>
        <begin position="12"/>
        <end position="164"/>
    </location>
</feature>
<comment type="subcellular location">
    <subcellularLocation>
        <location evidence="1">Secreted</location>
    </subcellularLocation>
</comment>